<dbReference type="GO" id="GO:0015645">
    <property type="term" value="F:fatty acid ligase activity"/>
    <property type="evidence" value="ECO:0007669"/>
    <property type="project" value="TreeGrafter"/>
</dbReference>
<evidence type="ECO:0000313" key="8">
    <source>
        <dbReference type="EMBL" id="OLZ39169.1"/>
    </source>
</evidence>
<comment type="caution">
    <text evidence="8">The sequence shown here is derived from an EMBL/GenBank/DDBJ whole genome shotgun (WGS) entry which is preliminary data.</text>
</comment>
<keyword evidence="9" id="KW-1185">Reference proteome</keyword>
<dbReference type="GO" id="GO:0006637">
    <property type="term" value="P:acyl-CoA metabolic process"/>
    <property type="evidence" value="ECO:0007669"/>
    <property type="project" value="TreeGrafter"/>
</dbReference>
<dbReference type="Pfam" id="PF13193">
    <property type="entry name" value="AMP-binding_C"/>
    <property type="match status" value="1"/>
</dbReference>
<dbReference type="InterPro" id="IPR025110">
    <property type="entry name" value="AMP-bd_C"/>
</dbReference>
<protein>
    <submittedName>
        <fullName evidence="8">AMP-dependent synthetase</fullName>
    </submittedName>
</protein>
<evidence type="ECO:0000256" key="5">
    <source>
        <dbReference type="SAM" id="MobiDB-lite"/>
    </source>
</evidence>
<dbReference type="SUPFAM" id="SSF56801">
    <property type="entry name" value="Acetyl-CoA synthetase-like"/>
    <property type="match status" value="1"/>
</dbReference>
<dbReference type="InterPro" id="IPR042099">
    <property type="entry name" value="ANL_N_sf"/>
</dbReference>
<dbReference type="PANTHER" id="PTHR43605:SF10">
    <property type="entry name" value="ACYL-COA SYNTHETASE MEDIUM CHAIN FAMILY MEMBER 3"/>
    <property type="match status" value="1"/>
</dbReference>
<evidence type="ECO:0000256" key="4">
    <source>
        <dbReference type="ARBA" id="ARBA00022840"/>
    </source>
</evidence>
<evidence type="ECO:0000313" key="9">
    <source>
        <dbReference type="Proteomes" id="UP000189370"/>
    </source>
</evidence>
<dbReference type="PANTHER" id="PTHR43605">
    <property type="entry name" value="ACYL-COENZYME A SYNTHETASE"/>
    <property type="match status" value="1"/>
</dbReference>
<evidence type="ECO:0000256" key="2">
    <source>
        <dbReference type="ARBA" id="ARBA00022598"/>
    </source>
</evidence>
<dbReference type="STRING" id="301967.A6E15_17315"/>
<organism evidence="8 9">
    <name type="scientific">Natrinema saccharevitans</name>
    <dbReference type="NCBI Taxonomy" id="301967"/>
    <lineage>
        <taxon>Archaea</taxon>
        <taxon>Methanobacteriati</taxon>
        <taxon>Methanobacteriota</taxon>
        <taxon>Stenosarchaea group</taxon>
        <taxon>Halobacteria</taxon>
        <taxon>Halobacteriales</taxon>
        <taxon>Natrialbaceae</taxon>
        <taxon>Natrinema</taxon>
    </lineage>
</organism>
<keyword evidence="4" id="KW-0067">ATP-binding</keyword>
<dbReference type="GO" id="GO:0016405">
    <property type="term" value="F:CoA-ligase activity"/>
    <property type="evidence" value="ECO:0007669"/>
    <property type="project" value="UniProtKB-ARBA"/>
</dbReference>
<feature type="domain" description="AMP-binding enzyme C-terminal" evidence="7">
    <location>
        <begin position="305"/>
        <end position="383"/>
    </location>
</feature>
<comment type="similarity">
    <text evidence="1">Belongs to the ATP-dependent AMP-binding enzyme family.</text>
</comment>
<keyword evidence="2" id="KW-0436">Ligase</keyword>
<evidence type="ECO:0000256" key="3">
    <source>
        <dbReference type="ARBA" id="ARBA00022741"/>
    </source>
</evidence>
<gene>
    <name evidence="8" type="ORF">A6E15_17315</name>
</gene>
<evidence type="ECO:0000259" key="7">
    <source>
        <dbReference type="Pfam" id="PF13193"/>
    </source>
</evidence>
<dbReference type="PROSITE" id="PS00455">
    <property type="entry name" value="AMP_BINDING"/>
    <property type="match status" value="1"/>
</dbReference>
<feature type="region of interest" description="Disordered" evidence="5">
    <location>
        <begin position="1"/>
        <end position="23"/>
    </location>
</feature>
<dbReference type="Proteomes" id="UP000189370">
    <property type="component" value="Unassembled WGS sequence"/>
</dbReference>
<dbReference type="AlphaFoldDB" id="A0A1S8ARL8"/>
<dbReference type="GO" id="GO:0006633">
    <property type="term" value="P:fatty acid biosynthetic process"/>
    <property type="evidence" value="ECO:0007669"/>
    <property type="project" value="TreeGrafter"/>
</dbReference>
<evidence type="ECO:0000259" key="6">
    <source>
        <dbReference type="Pfam" id="PF00501"/>
    </source>
</evidence>
<dbReference type="GO" id="GO:0005524">
    <property type="term" value="F:ATP binding"/>
    <property type="evidence" value="ECO:0007669"/>
    <property type="project" value="UniProtKB-KW"/>
</dbReference>
<feature type="domain" description="AMP-dependent synthetase/ligase" evidence="6">
    <location>
        <begin position="2"/>
        <end position="245"/>
    </location>
</feature>
<keyword evidence="3" id="KW-0547">Nucleotide-binding</keyword>
<dbReference type="InterPro" id="IPR045851">
    <property type="entry name" value="AMP-bd_C_sf"/>
</dbReference>
<dbReference type="InterPro" id="IPR051087">
    <property type="entry name" value="Mitochondrial_ACSM"/>
</dbReference>
<sequence length="398" mass="43603">MVTVDCDPVPTETTWDSVQRRSPKDFETAATDADDDALLIYTSGTTGDPKGVLHAQRLLLGHLPAFAESFLEEGTSDGTVFWTPVEWSWIGSLFSLVMPALYYGRPVVAYDADRFDAESASELLERYEVTDLGSPPTALRMMMQVDAPAERYDLKSVRRVGAGGEAVGEGVVDWAEETFDGAAVEELYGQTEANLVVADCGSLERPRVGKMGLAAPGHEVAIVDPETAEPIDEPGTVGEIAVRYEGNPVCFEEYWEKPDLTDRKVRNGWLLTEDLGSVDEDGFFSFEGRKDDVIITSGYRVSPQEVEGAIADHPAVADAAVIGVPDDERGTVPKAFVVTTDEDRQTPELKERIGDRVKDGLAPYEYPRTIEFVDELPKTSTGKVRRQTLRERAGITDS</sequence>
<dbReference type="GO" id="GO:0004321">
    <property type="term" value="F:fatty-acyl-CoA synthase activity"/>
    <property type="evidence" value="ECO:0007669"/>
    <property type="project" value="TreeGrafter"/>
</dbReference>
<reference evidence="9" key="1">
    <citation type="submission" date="2016-04" db="EMBL/GenBank/DDBJ databases">
        <authorList>
            <person name="Chen S.-C."/>
            <person name="Lai M.-C."/>
        </authorList>
    </citation>
    <scope>NUCLEOTIDE SEQUENCE [LARGE SCALE GENOMIC DNA]</scope>
    <source>
        <strain evidence="9">AB14</strain>
    </source>
</reference>
<dbReference type="Gene3D" id="3.30.300.30">
    <property type="match status" value="1"/>
</dbReference>
<dbReference type="EMBL" id="LWLN01000002">
    <property type="protein sequence ID" value="OLZ39169.1"/>
    <property type="molecule type" value="Genomic_DNA"/>
</dbReference>
<dbReference type="InterPro" id="IPR000873">
    <property type="entry name" value="AMP-dep_synth/lig_dom"/>
</dbReference>
<name>A0A1S8ARL8_9EURY</name>
<dbReference type="InterPro" id="IPR020845">
    <property type="entry name" value="AMP-binding_CS"/>
</dbReference>
<dbReference type="Gene3D" id="3.40.50.12780">
    <property type="entry name" value="N-terminal domain of ligase-like"/>
    <property type="match status" value="1"/>
</dbReference>
<accession>A0A1S8ARL8</accession>
<evidence type="ECO:0000256" key="1">
    <source>
        <dbReference type="ARBA" id="ARBA00006432"/>
    </source>
</evidence>
<dbReference type="Pfam" id="PF00501">
    <property type="entry name" value="AMP-binding"/>
    <property type="match status" value="1"/>
</dbReference>
<proteinExistence type="inferred from homology"/>